<keyword evidence="8" id="KW-1185">Reference proteome</keyword>
<dbReference type="CDD" id="cd00082">
    <property type="entry name" value="HisKA"/>
    <property type="match status" value="1"/>
</dbReference>
<reference evidence="8" key="1">
    <citation type="submission" date="2017-04" db="EMBL/GenBank/DDBJ databases">
        <authorList>
            <person name="Varghese N."/>
            <person name="Submissions S."/>
        </authorList>
    </citation>
    <scope>NUCLEOTIDE SEQUENCE [LARGE SCALE GENOMIC DNA]</scope>
    <source>
        <strain evidence="8">DSM 16537</strain>
    </source>
</reference>
<keyword evidence="5" id="KW-0472">Membrane</keyword>
<feature type="transmembrane region" description="Helical" evidence="5">
    <location>
        <begin position="294"/>
        <end position="314"/>
    </location>
</feature>
<dbReference type="SMART" id="SM00388">
    <property type="entry name" value="HisKA"/>
    <property type="match status" value="1"/>
</dbReference>
<dbReference type="InterPro" id="IPR003594">
    <property type="entry name" value="HATPase_dom"/>
</dbReference>
<dbReference type="STRING" id="758820.SAMN00777080_2321"/>
<dbReference type="Gene3D" id="2.60.40.2380">
    <property type="match status" value="1"/>
</dbReference>
<feature type="transmembrane region" description="Helical" evidence="5">
    <location>
        <begin position="200"/>
        <end position="220"/>
    </location>
</feature>
<feature type="domain" description="Histidine kinase" evidence="6">
    <location>
        <begin position="447"/>
        <end position="696"/>
    </location>
</feature>
<dbReference type="InterPro" id="IPR004358">
    <property type="entry name" value="Sig_transdc_His_kin-like_C"/>
</dbReference>
<evidence type="ECO:0000256" key="5">
    <source>
        <dbReference type="SAM" id="Phobius"/>
    </source>
</evidence>
<dbReference type="InterPro" id="IPR036890">
    <property type="entry name" value="HATPase_C_sf"/>
</dbReference>
<feature type="transmembrane region" description="Helical" evidence="5">
    <location>
        <begin position="321"/>
        <end position="340"/>
    </location>
</feature>
<dbReference type="Gene3D" id="1.10.287.130">
    <property type="match status" value="1"/>
</dbReference>
<dbReference type="AlphaFoldDB" id="A0A1W2H4L6"/>
<evidence type="ECO:0000256" key="3">
    <source>
        <dbReference type="ARBA" id="ARBA00022553"/>
    </source>
</evidence>
<evidence type="ECO:0000256" key="4">
    <source>
        <dbReference type="SAM" id="Coils"/>
    </source>
</evidence>
<dbReference type="Gene3D" id="3.30.565.10">
    <property type="entry name" value="Histidine kinase-like ATPase, C-terminal domain"/>
    <property type="match status" value="1"/>
</dbReference>
<feature type="coiled-coil region" evidence="4">
    <location>
        <begin position="393"/>
        <end position="428"/>
    </location>
</feature>
<dbReference type="Pfam" id="PF07696">
    <property type="entry name" value="7TMR-DISMED2"/>
    <property type="match status" value="1"/>
</dbReference>
<keyword evidence="5" id="KW-1133">Transmembrane helix</keyword>
<dbReference type="SMART" id="SM00387">
    <property type="entry name" value="HATPase_c"/>
    <property type="match status" value="1"/>
</dbReference>
<feature type="transmembrane region" description="Helical" evidence="5">
    <location>
        <begin position="346"/>
        <end position="372"/>
    </location>
</feature>
<feature type="transmembrane region" description="Helical" evidence="5">
    <location>
        <begin position="172"/>
        <end position="193"/>
    </location>
</feature>
<dbReference type="EC" id="2.7.13.3" evidence="2"/>
<dbReference type="PRINTS" id="PR00344">
    <property type="entry name" value="BCTRLSENSOR"/>
</dbReference>
<dbReference type="InterPro" id="IPR036097">
    <property type="entry name" value="HisK_dim/P_sf"/>
</dbReference>
<keyword evidence="5" id="KW-0812">Transmembrane</keyword>
<dbReference type="InterPro" id="IPR011622">
    <property type="entry name" value="7TMR_DISM_rcpt_extracell_dom2"/>
</dbReference>
<dbReference type="InterPro" id="IPR005467">
    <property type="entry name" value="His_kinase_dom"/>
</dbReference>
<evidence type="ECO:0000313" key="7">
    <source>
        <dbReference type="EMBL" id="SMD43714.1"/>
    </source>
</evidence>
<keyword evidence="4" id="KW-0175">Coiled coil</keyword>
<dbReference type="InterPro" id="IPR011623">
    <property type="entry name" value="7TMR_DISM_rcpt_extracell_dom1"/>
</dbReference>
<proteinExistence type="predicted"/>
<protein>
    <recommendedName>
        <fullName evidence="2">histidine kinase</fullName>
        <ecNumber evidence="2">2.7.13.3</ecNumber>
    </recommendedName>
</protein>
<gene>
    <name evidence="7" type="ORF">SAMN00777080_2321</name>
</gene>
<dbReference type="PROSITE" id="PS50109">
    <property type="entry name" value="HIS_KIN"/>
    <property type="match status" value="1"/>
</dbReference>
<organism evidence="7 8">
    <name type="scientific">Aquiflexum balticum DSM 16537</name>
    <dbReference type="NCBI Taxonomy" id="758820"/>
    <lineage>
        <taxon>Bacteria</taxon>
        <taxon>Pseudomonadati</taxon>
        <taxon>Bacteroidota</taxon>
        <taxon>Cytophagia</taxon>
        <taxon>Cytophagales</taxon>
        <taxon>Cyclobacteriaceae</taxon>
        <taxon>Aquiflexum</taxon>
    </lineage>
</organism>
<dbReference type="InterPro" id="IPR003661">
    <property type="entry name" value="HisK_dim/P_dom"/>
</dbReference>
<dbReference type="Proteomes" id="UP000192333">
    <property type="component" value="Chromosome I"/>
</dbReference>
<evidence type="ECO:0000313" key="8">
    <source>
        <dbReference type="Proteomes" id="UP000192333"/>
    </source>
</evidence>
<dbReference type="EMBL" id="LT838813">
    <property type="protein sequence ID" value="SMD43714.1"/>
    <property type="molecule type" value="Genomic_DNA"/>
</dbReference>
<comment type="catalytic activity">
    <reaction evidence="1">
        <text>ATP + protein L-histidine = ADP + protein N-phospho-L-histidine.</text>
        <dbReference type="EC" id="2.7.13.3"/>
    </reaction>
</comment>
<dbReference type="Pfam" id="PF02518">
    <property type="entry name" value="HATPase_c"/>
    <property type="match status" value="1"/>
</dbReference>
<evidence type="ECO:0000256" key="1">
    <source>
        <dbReference type="ARBA" id="ARBA00000085"/>
    </source>
</evidence>
<evidence type="ECO:0000256" key="2">
    <source>
        <dbReference type="ARBA" id="ARBA00012438"/>
    </source>
</evidence>
<dbReference type="PANTHER" id="PTHR43065">
    <property type="entry name" value="SENSOR HISTIDINE KINASE"/>
    <property type="match status" value="1"/>
</dbReference>
<keyword evidence="3" id="KW-0597">Phosphoprotein</keyword>
<sequence length="703" mass="80921">MLVIFLSLILSFQNFFNVIQDRQSGMELEYEYLIEKNEAFDIEKIIKSQDFKRVESSTKNFGINNDIVWLKYDVINKSGEKTRYFSINNSSLDKLDIYLVQNEQIVDYQGGGRFLGIQDRLIPSKNLVFEIQLEQDELYTIYMRIESVNKKVILATISDLQSVHFQIQKENLFFGIFTGVLFGLLFYNLFLYFSIKDKLYLIYVIHTLFAWLAQAAILGYTQELIWPDNEWINLRSGVVFSSLVSIAGIWFLRIFLFTKIYLPKLDKGFYFIYAVYGFILVNALFISLTLSYQVLLVTQSVVVLYVLFVAIFVWTKGYSPARYYLLAWSFFMLSILWFVLSEMGVLSYTVLTAFIMPLGSTLEVILLSFALADKINVLINEKEKEQADKLYILKENERLIIKQNENLEEKVKKRTEELEYTLHNLQNTQTQMVNQEKMASLGQLTAGIAHEINNPINFVSSNISPLKRDINDILEIVEAYREKGEVEFSDESKKELKEIEKEVEFDFVIEEINQLLNGMEEGARRTVEIVKGLRLFSRVDEQDVKKVDVHDGLDSTLILLSSSMNGKIKINKEYGSIPLVECLPGKINQVFMNIITNAIHALLDNLNNVSAPEITLRTRKSDTNVVIEIEDNGPGMPEKVKQRIFEPFFTTKSVGKGTGLGLSIVYTIIENHKGTLEVRSKEGKGTNFIITLPIYQTAPLNDR</sequence>
<name>A0A1W2H4L6_9BACT</name>
<accession>A0A1W2H4L6</accession>
<dbReference type="Pfam" id="PF07695">
    <property type="entry name" value="7TMR-DISM_7TM"/>
    <property type="match status" value="1"/>
</dbReference>
<feature type="transmembrane region" description="Helical" evidence="5">
    <location>
        <begin position="232"/>
        <end position="256"/>
    </location>
</feature>
<dbReference type="SUPFAM" id="SSF47384">
    <property type="entry name" value="Homodimeric domain of signal transducing histidine kinase"/>
    <property type="match status" value="1"/>
</dbReference>
<feature type="transmembrane region" description="Helical" evidence="5">
    <location>
        <begin position="268"/>
        <end position="288"/>
    </location>
</feature>
<evidence type="ECO:0000259" key="6">
    <source>
        <dbReference type="PROSITE" id="PS50109"/>
    </source>
</evidence>
<dbReference type="GO" id="GO:0000155">
    <property type="term" value="F:phosphorelay sensor kinase activity"/>
    <property type="evidence" value="ECO:0007669"/>
    <property type="project" value="InterPro"/>
</dbReference>
<dbReference type="PANTHER" id="PTHR43065:SF50">
    <property type="entry name" value="HISTIDINE KINASE"/>
    <property type="match status" value="1"/>
</dbReference>
<dbReference type="OrthoDB" id="9806995at2"/>
<dbReference type="SUPFAM" id="SSF55874">
    <property type="entry name" value="ATPase domain of HSP90 chaperone/DNA topoisomerase II/histidine kinase"/>
    <property type="match status" value="1"/>
</dbReference>